<dbReference type="EMBL" id="MHJM01000018">
    <property type="protein sequence ID" value="OGY67764.1"/>
    <property type="molecule type" value="Genomic_DNA"/>
</dbReference>
<dbReference type="InterPro" id="IPR051081">
    <property type="entry name" value="HTH_MetalResp_TranReg"/>
</dbReference>
<dbReference type="SMART" id="SM00418">
    <property type="entry name" value="HTH_ARSR"/>
    <property type="match status" value="1"/>
</dbReference>
<dbReference type="GO" id="GO:0003700">
    <property type="term" value="F:DNA-binding transcription factor activity"/>
    <property type="evidence" value="ECO:0007669"/>
    <property type="project" value="InterPro"/>
</dbReference>
<dbReference type="InterPro" id="IPR011991">
    <property type="entry name" value="ArsR-like_HTH"/>
</dbReference>
<evidence type="ECO:0000256" key="3">
    <source>
        <dbReference type="ARBA" id="ARBA00023163"/>
    </source>
</evidence>
<keyword evidence="1" id="KW-0805">Transcription regulation</keyword>
<dbReference type="GO" id="GO:0003677">
    <property type="term" value="F:DNA binding"/>
    <property type="evidence" value="ECO:0007669"/>
    <property type="project" value="UniProtKB-KW"/>
</dbReference>
<dbReference type="Proteomes" id="UP000176284">
    <property type="component" value="Unassembled WGS sequence"/>
</dbReference>
<dbReference type="InterPro" id="IPR001845">
    <property type="entry name" value="HTH_ArsR_DNA-bd_dom"/>
</dbReference>
<evidence type="ECO:0000313" key="6">
    <source>
        <dbReference type="Proteomes" id="UP000176284"/>
    </source>
</evidence>
<feature type="domain" description="HTH arsR-type" evidence="4">
    <location>
        <begin position="1"/>
        <end position="86"/>
    </location>
</feature>
<dbReference type="InterPro" id="IPR036390">
    <property type="entry name" value="WH_DNA-bd_sf"/>
</dbReference>
<comment type="caution">
    <text evidence="5">The sequence shown here is derived from an EMBL/GenBank/DDBJ whole genome shotgun (WGS) entry which is preliminary data.</text>
</comment>
<sequence length="86" mass="9529">MKNLERTLKALANKRRLAIIKYLKEHQPASVGDIAAKIDISFKATSKHLGVLSAADIVEKNQQSSLMFYRLAADQKPAAKHTISLL</sequence>
<proteinExistence type="predicted"/>
<protein>
    <recommendedName>
        <fullName evidence="4">HTH arsR-type domain-containing protein</fullName>
    </recommendedName>
</protein>
<dbReference type="Gene3D" id="1.10.10.10">
    <property type="entry name" value="Winged helix-like DNA-binding domain superfamily/Winged helix DNA-binding domain"/>
    <property type="match status" value="1"/>
</dbReference>
<dbReference type="InterPro" id="IPR036388">
    <property type="entry name" value="WH-like_DNA-bd_sf"/>
</dbReference>
<dbReference type="STRING" id="1798410.A3H63_00710"/>
<keyword evidence="3" id="KW-0804">Transcription</keyword>
<dbReference type="AlphaFoldDB" id="A0A1G1ZT72"/>
<name>A0A1G1ZT72_9BACT</name>
<gene>
    <name evidence="5" type="ORF">A3H63_00710</name>
</gene>
<evidence type="ECO:0000313" key="5">
    <source>
        <dbReference type="EMBL" id="OGY67764.1"/>
    </source>
</evidence>
<dbReference type="Pfam" id="PF12840">
    <property type="entry name" value="HTH_20"/>
    <property type="match status" value="1"/>
</dbReference>
<evidence type="ECO:0000259" key="4">
    <source>
        <dbReference type="PROSITE" id="PS50987"/>
    </source>
</evidence>
<keyword evidence="2" id="KW-0238">DNA-binding</keyword>
<dbReference type="NCBIfam" id="NF033788">
    <property type="entry name" value="HTH_metalloreg"/>
    <property type="match status" value="1"/>
</dbReference>
<dbReference type="SUPFAM" id="SSF46785">
    <property type="entry name" value="Winged helix' DNA-binding domain"/>
    <property type="match status" value="1"/>
</dbReference>
<dbReference type="PROSITE" id="PS50987">
    <property type="entry name" value="HTH_ARSR_2"/>
    <property type="match status" value="1"/>
</dbReference>
<reference evidence="5 6" key="1">
    <citation type="journal article" date="2016" name="Nat. Commun.">
        <title>Thousands of microbial genomes shed light on interconnected biogeochemical processes in an aquifer system.</title>
        <authorList>
            <person name="Anantharaman K."/>
            <person name="Brown C.T."/>
            <person name="Hug L.A."/>
            <person name="Sharon I."/>
            <person name="Castelle C.J."/>
            <person name="Probst A.J."/>
            <person name="Thomas B.C."/>
            <person name="Singh A."/>
            <person name="Wilkins M.J."/>
            <person name="Karaoz U."/>
            <person name="Brodie E.L."/>
            <person name="Williams K.H."/>
            <person name="Hubbard S.S."/>
            <person name="Banfield J.F."/>
        </authorList>
    </citation>
    <scope>NUCLEOTIDE SEQUENCE [LARGE SCALE GENOMIC DNA]</scope>
</reference>
<dbReference type="PANTHER" id="PTHR33154:SF33">
    <property type="entry name" value="TRANSCRIPTIONAL REPRESSOR SDPR"/>
    <property type="match status" value="1"/>
</dbReference>
<accession>A0A1G1ZT72</accession>
<dbReference type="PRINTS" id="PR00778">
    <property type="entry name" value="HTHARSR"/>
</dbReference>
<evidence type="ECO:0000256" key="1">
    <source>
        <dbReference type="ARBA" id="ARBA00023015"/>
    </source>
</evidence>
<dbReference type="PANTHER" id="PTHR33154">
    <property type="entry name" value="TRANSCRIPTIONAL REGULATOR, ARSR FAMILY"/>
    <property type="match status" value="1"/>
</dbReference>
<evidence type="ECO:0000256" key="2">
    <source>
        <dbReference type="ARBA" id="ARBA00023125"/>
    </source>
</evidence>
<organism evidence="5 6">
    <name type="scientific">Candidatus Harrisonbacteria bacterium RIFCSPLOWO2_02_FULL_45_10c</name>
    <dbReference type="NCBI Taxonomy" id="1798410"/>
    <lineage>
        <taxon>Bacteria</taxon>
        <taxon>Candidatus Harrisoniibacteriota</taxon>
    </lineage>
</organism>
<dbReference type="CDD" id="cd00090">
    <property type="entry name" value="HTH_ARSR"/>
    <property type="match status" value="1"/>
</dbReference>